<protein>
    <submittedName>
        <fullName evidence="2">Uncharacterized protein</fullName>
    </submittedName>
</protein>
<dbReference type="RefSeq" id="WP_200359857.1">
    <property type="nucleotide sequence ID" value="NZ_JAENIL010000112.1"/>
</dbReference>
<keyword evidence="1" id="KW-0812">Transmembrane</keyword>
<organism evidence="2 3">
    <name type="scientific">Pelagicoccus mobilis</name>
    <dbReference type="NCBI Taxonomy" id="415221"/>
    <lineage>
        <taxon>Bacteria</taxon>
        <taxon>Pseudomonadati</taxon>
        <taxon>Verrucomicrobiota</taxon>
        <taxon>Opitutia</taxon>
        <taxon>Puniceicoccales</taxon>
        <taxon>Pelagicoccaceae</taxon>
        <taxon>Pelagicoccus</taxon>
    </lineage>
</organism>
<name>A0A934VUE8_9BACT</name>
<gene>
    <name evidence="2" type="ORF">JIN87_27475</name>
</gene>
<evidence type="ECO:0000313" key="2">
    <source>
        <dbReference type="EMBL" id="MBK1880658.1"/>
    </source>
</evidence>
<reference evidence="2" key="1">
    <citation type="submission" date="2021-01" db="EMBL/GenBank/DDBJ databases">
        <title>Modified the classification status of verrucomicrobia.</title>
        <authorList>
            <person name="Feng X."/>
        </authorList>
    </citation>
    <scope>NUCLEOTIDE SEQUENCE</scope>
    <source>
        <strain evidence="2">KCTC 13126</strain>
    </source>
</reference>
<dbReference type="Proteomes" id="UP000617628">
    <property type="component" value="Unassembled WGS sequence"/>
</dbReference>
<keyword evidence="3" id="KW-1185">Reference proteome</keyword>
<comment type="caution">
    <text evidence="2">The sequence shown here is derived from an EMBL/GenBank/DDBJ whole genome shotgun (WGS) entry which is preliminary data.</text>
</comment>
<dbReference type="EMBL" id="JAENIL010000112">
    <property type="protein sequence ID" value="MBK1880658.1"/>
    <property type="molecule type" value="Genomic_DNA"/>
</dbReference>
<keyword evidence="1" id="KW-1133">Transmembrane helix</keyword>
<sequence length="98" mass="10924">MSQELIQVSEEIPSGEAKKELLAISKKAERNSRFSMFMLVGAIAIMSIFTILALKWVKEKEKFANLSSGVDSTKLAAVLDLSDQLSKHLKELEEGRQL</sequence>
<accession>A0A934VUE8</accession>
<keyword evidence="1" id="KW-0472">Membrane</keyword>
<evidence type="ECO:0000313" key="3">
    <source>
        <dbReference type="Proteomes" id="UP000617628"/>
    </source>
</evidence>
<proteinExistence type="predicted"/>
<evidence type="ECO:0000256" key="1">
    <source>
        <dbReference type="SAM" id="Phobius"/>
    </source>
</evidence>
<feature type="transmembrane region" description="Helical" evidence="1">
    <location>
        <begin position="34"/>
        <end position="54"/>
    </location>
</feature>
<dbReference type="AlphaFoldDB" id="A0A934VUE8"/>